<name>A0ABT3YL36_9HYPH</name>
<keyword evidence="1" id="KW-0131">Cell cycle</keyword>
<dbReference type="EMBL" id="JAOVZQ010000001">
    <property type="protein sequence ID" value="MCY0096450.1"/>
    <property type="molecule type" value="Genomic_DNA"/>
</dbReference>
<feature type="chain" id="PRO_5044943739" description="Cell division coordinator CpoB" evidence="1">
    <location>
        <begin position="23"/>
        <end position="299"/>
    </location>
</feature>
<dbReference type="InterPro" id="IPR011990">
    <property type="entry name" value="TPR-like_helical_dom_sf"/>
</dbReference>
<feature type="coiled-coil region" evidence="1">
    <location>
        <begin position="62"/>
        <end position="96"/>
    </location>
</feature>
<accession>A0ABT3YL36</accession>
<dbReference type="NCBIfam" id="TIGR02795">
    <property type="entry name" value="tol_pal_ybgF"/>
    <property type="match status" value="1"/>
</dbReference>
<reference evidence="3" key="1">
    <citation type="submission" date="2022-10" db="EMBL/GenBank/DDBJ databases">
        <title>Hoeflea sp. J2-29, isolated from marine algae.</title>
        <authorList>
            <person name="Kristyanto S."/>
            <person name="Kim J.M."/>
            <person name="Jeon C.O."/>
        </authorList>
    </citation>
    <scope>NUCLEOTIDE SEQUENCE</scope>
    <source>
        <strain evidence="3">J2-29</strain>
    </source>
</reference>
<dbReference type="HAMAP" id="MF_02066">
    <property type="entry name" value="CpoB"/>
    <property type="match status" value="1"/>
</dbReference>
<comment type="caution">
    <text evidence="3">The sequence shown here is derived from an EMBL/GenBank/DDBJ whole genome shotgun (WGS) entry which is preliminary data.</text>
</comment>
<comment type="subcellular location">
    <subcellularLocation>
        <location evidence="1">Periplasm</location>
    </subcellularLocation>
</comment>
<comment type="similarity">
    <text evidence="1">Belongs to the CpoB family.</text>
</comment>
<keyword evidence="4" id="KW-1185">Reference proteome</keyword>
<evidence type="ECO:0000256" key="1">
    <source>
        <dbReference type="HAMAP-Rule" id="MF_02066"/>
    </source>
</evidence>
<protein>
    <recommendedName>
        <fullName evidence="1">Cell division coordinator CpoB</fullName>
    </recommendedName>
</protein>
<evidence type="ECO:0000313" key="3">
    <source>
        <dbReference type="EMBL" id="MCY0096450.1"/>
    </source>
</evidence>
<evidence type="ECO:0000256" key="2">
    <source>
        <dbReference type="SAM" id="MobiDB-lite"/>
    </source>
</evidence>
<keyword evidence="1" id="KW-0132">Cell division</keyword>
<dbReference type="SUPFAM" id="SSF48452">
    <property type="entry name" value="TPR-like"/>
    <property type="match status" value="1"/>
</dbReference>
<gene>
    <name evidence="3" type="primary">ybgF</name>
    <name evidence="1" type="synonym">cpoB</name>
    <name evidence="3" type="ORF">OEG82_20900</name>
</gene>
<feature type="region of interest" description="Disordered" evidence="2">
    <location>
        <begin position="104"/>
        <end position="147"/>
    </location>
</feature>
<dbReference type="Pfam" id="PF13174">
    <property type="entry name" value="TPR_6"/>
    <property type="match status" value="1"/>
</dbReference>
<organism evidence="3 4">
    <name type="scientific">Hoeflea ulvae</name>
    <dbReference type="NCBI Taxonomy" id="2983764"/>
    <lineage>
        <taxon>Bacteria</taxon>
        <taxon>Pseudomonadati</taxon>
        <taxon>Pseudomonadota</taxon>
        <taxon>Alphaproteobacteria</taxon>
        <taxon>Hyphomicrobiales</taxon>
        <taxon>Rhizobiaceae</taxon>
        <taxon>Hoeflea</taxon>
    </lineage>
</organism>
<feature type="signal peptide" evidence="1">
    <location>
        <begin position="1"/>
        <end position="22"/>
    </location>
</feature>
<comment type="function">
    <text evidence="1">Mediates coordination of peptidoglycan synthesis and outer membrane constriction during cell division.</text>
</comment>
<dbReference type="RefSeq" id="WP_267614274.1">
    <property type="nucleotide sequence ID" value="NZ_JAOVZQ010000001.1"/>
</dbReference>
<sequence precursor="true">MKIIPRLLTVVALGALAFPVNAAPLLSGFERSAPLPPAGISSAAPEQAPLVLAQSGDPVFRIGQLEEQIRALNGRIEELGFQMLQMQEQMRQMQQDNEFRFQELEKGGSQRSDAGSIMTLPDSGDQATASTGQGELGTGAPATDLGSIQFDDKGDLIGGIIEPDRGTDTAALSSPDDLYQVGYNHMLAGDYALAEQVFRDYVANHPEGSRAADAMFWLGEAQYSQGNYQDSAKTFLDAHKQYPRADKGADALLKLGMSLAKLDNRDTACATLREVLIRYPGASAAVRAKVSEEQILASC</sequence>
<dbReference type="Pfam" id="PF13432">
    <property type="entry name" value="TPR_16"/>
    <property type="match status" value="1"/>
</dbReference>
<dbReference type="InterPro" id="IPR014162">
    <property type="entry name" value="CpoB_C"/>
</dbReference>
<keyword evidence="1" id="KW-0732">Signal</keyword>
<dbReference type="Gene3D" id="1.25.40.10">
    <property type="entry name" value="Tetratricopeptide repeat domain"/>
    <property type="match status" value="1"/>
</dbReference>
<keyword evidence="1" id="KW-0574">Periplasm</keyword>
<proteinExistence type="inferred from homology"/>
<dbReference type="InterPro" id="IPR034706">
    <property type="entry name" value="CpoB"/>
</dbReference>
<evidence type="ECO:0000313" key="4">
    <source>
        <dbReference type="Proteomes" id="UP001081283"/>
    </source>
</evidence>
<dbReference type="InterPro" id="IPR019734">
    <property type="entry name" value="TPR_rpt"/>
</dbReference>
<dbReference type="Proteomes" id="UP001081283">
    <property type="component" value="Unassembled WGS sequence"/>
</dbReference>
<keyword evidence="1" id="KW-0175">Coiled coil</keyword>